<gene>
    <name evidence="1" type="ORF">NQ176_g2485</name>
</gene>
<keyword evidence="2" id="KW-1185">Reference proteome</keyword>
<proteinExistence type="predicted"/>
<protein>
    <submittedName>
        <fullName evidence="1">Uncharacterized protein</fullName>
    </submittedName>
</protein>
<comment type="caution">
    <text evidence="1">The sequence shown here is derived from an EMBL/GenBank/DDBJ whole genome shotgun (WGS) entry which is preliminary data.</text>
</comment>
<dbReference type="Proteomes" id="UP001143910">
    <property type="component" value="Unassembled WGS sequence"/>
</dbReference>
<accession>A0ACC1NN30</accession>
<evidence type="ECO:0000313" key="1">
    <source>
        <dbReference type="EMBL" id="KAJ2980685.1"/>
    </source>
</evidence>
<name>A0ACC1NN30_9HYPO</name>
<reference evidence="1" key="1">
    <citation type="submission" date="2022-08" db="EMBL/GenBank/DDBJ databases">
        <title>Genome Sequence of Lecanicillium fungicola.</title>
        <authorList>
            <person name="Buettner E."/>
        </authorList>
    </citation>
    <scope>NUCLEOTIDE SEQUENCE</scope>
    <source>
        <strain evidence="1">Babe33</strain>
    </source>
</reference>
<evidence type="ECO:0000313" key="2">
    <source>
        <dbReference type="Proteomes" id="UP001143910"/>
    </source>
</evidence>
<organism evidence="1 2">
    <name type="scientific">Zarea fungicola</name>
    <dbReference type="NCBI Taxonomy" id="93591"/>
    <lineage>
        <taxon>Eukaryota</taxon>
        <taxon>Fungi</taxon>
        <taxon>Dikarya</taxon>
        <taxon>Ascomycota</taxon>
        <taxon>Pezizomycotina</taxon>
        <taxon>Sordariomycetes</taxon>
        <taxon>Hypocreomycetidae</taxon>
        <taxon>Hypocreales</taxon>
        <taxon>Cordycipitaceae</taxon>
        <taxon>Zarea</taxon>
    </lineage>
</organism>
<sequence length="160" mass="17243">MNEDERKALASKWTTLVKHPLQQSSQEPTVSLAQPDEVQESSKTPPSMSPKPVIQETNEAAVAVSGFPEAPVDFKADLVSKWNNQAIAQGGTPNGTTLSPHLQSSAAAGLDDGSILPGKHALYRARILFTVNTNILAYDASAIFHEHIFFSVPTYTVQTT</sequence>
<dbReference type="EMBL" id="JANJQO010000180">
    <property type="protein sequence ID" value="KAJ2980685.1"/>
    <property type="molecule type" value="Genomic_DNA"/>
</dbReference>